<keyword evidence="2" id="KW-1185">Reference proteome</keyword>
<dbReference type="AlphaFoldDB" id="A0A975G890"/>
<reference evidence="1" key="1">
    <citation type="submission" date="2021-04" db="EMBL/GenBank/DDBJ databases">
        <title>Luteolibacter sp. 32A isolated from the skin of an Anderson's salamander (Ambystoma andersonii).</title>
        <authorList>
            <person name="Spergser J."/>
            <person name="Busse H.-J."/>
        </authorList>
    </citation>
    <scope>NUCLEOTIDE SEQUENCE</scope>
    <source>
        <strain evidence="1">32A</strain>
    </source>
</reference>
<accession>A0A975G890</accession>
<evidence type="ECO:0000313" key="2">
    <source>
        <dbReference type="Proteomes" id="UP000676169"/>
    </source>
</evidence>
<evidence type="ECO:0000313" key="1">
    <source>
        <dbReference type="EMBL" id="QUE51169.1"/>
    </source>
</evidence>
<sequence>MPSFTDIWEVTPDTAHERASKLIPADSWIWDFSDEDSPLGNDIGADTFAAYLDFRREQPKGKVQTFITNLFDALEIEDADWDLLDAEALQEALDEDEGFSVVTRDEFILGLAFAQLLVEGAIDDLVKSRAMTALKRQSSDVLMEFHEEEDTAALRRDQLEELAMILGRA</sequence>
<protein>
    <submittedName>
        <fullName evidence="1">Uncharacterized protein</fullName>
    </submittedName>
</protein>
<name>A0A975G890_9BACT</name>
<proteinExistence type="predicted"/>
<dbReference type="Proteomes" id="UP000676169">
    <property type="component" value="Chromosome"/>
</dbReference>
<dbReference type="EMBL" id="CP073100">
    <property type="protein sequence ID" value="QUE51169.1"/>
    <property type="molecule type" value="Genomic_DNA"/>
</dbReference>
<dbReference type="RefSeq" id="WP_211631308.1">
    <property type="nucleotide sequence ID" value="NZ_CP073100.1"/>
</dbReference>
<dbReference type="KEGG" id="lamb:KBB96_20230"/>
<organism evidence="1 2">
    <name type="scientific">Luteolibacter ambystomatis</name>
    <dbReference type="NCBI Taxonomy" id="2824561"/>
    <lineage>
        <taxon>Bacteria</taxon>
        <taxon>Pseudomonadati</taxon>
        <taxon>Verrucomicrobiota</taxon>
        <taxon>Verrucomicrobiia</taxon>
        <taxon>Verrucomicrobiales</taxon>
        <taxon>Verrucomicrobiaceae</taxon>
        <taxon>Luteolibacter</taxon>
    </lineage>
</organism>
<gene>
    <name evidence="1" type="ORF">KBB96_20230</name>
</gene>